<reference evidence="4 5" key="1">
    <citation type="submission" date="2015-01" db="EMBL/GenBank/DDBJ databases">
        <title>The Genome Sequence of Exophiala xenobiotica CBS118157.</title>
        <authorList>
            <consortium name="The Broad Institute Genomics Platform"/>
            <person name="Cuomo C."/>
            <person name="de Hoog S."/>
            <person name="Gorbushina A."/>
            <person name="Stielow B."/>
            <person name="Teixiera M."/>
            <person name="Abouelleil A."/>
            <person name="Chapman S.B."/>
            <person name="Priest M."/>
            <person name="Young S.K."/>
            <person name="Wortman J."/>
            <person name="Nusbaum C."/>
            <person name="Birren B."/>
        </authorList>
    </citation>
    <scope>NUCLEOTIDE SEQUENCE [LARGE SCALE GENOMIC DNA]</scope>
    <source>
        <strain evidence="4 5">CBS 118157</strain>
    </source>
</reference>
<evidence type="ECO:0000256" key="2">
    <source>
        <dbReference type="ARBA" id="ARBA00022643"/>
    </source>
</evidence>
<gene>
    <name evidence="4" type="ORF">PV05_02117</name>
</gene>
<evidence type="ECO:0000313" key="4">
    <source>
        <dbReference type="EMBL" id="KIW62066.1"/>
    </source>
</evidence>
<dbReference type="PANTHER" id="PTHR32332">
    <property type="entry name" value="2-NITROPROPANE DIOXYGENASE"/>
    <property type="match status" value="1"/>
</dbReference>
<dbReference type="Gene3D" id="3.20.20.70">
    <property type="entry name" value="Aldolase class I"/>
    <property type="match status" value="1"/>
</dbReference>
<protein>
    <submittedName>
        <fullName evidence="4">Uncharacterized protein</fullName>
    </submittedName>
</protein>
<evidence type="ECO:0000256" key="3">
    <source>
        <dbReference type="ARBA" id="ARBA00023002"/>
    </source>
</evidence>
<organism evidence="4 5">
    <name type="scientific">Exophiala xenobiotica</name>
    <dbReference type="NCBI Taxonomy" id="348802"/>
    <lineage>
        <taxon>Eukaryota</taxon>
        <taxon>Fungi</taxon>
        <taxon>Dikarya</taxon>
        <taxon>Ascomycota</taxon>
        <taxon>Pezizomycotina</taxon>
        <taxon>Eurotiomycetes</taxon>
        <taxon>Chaetothyriomycetidae</taxon>
        <taxon>Chaetothyriales</taxon>
        <taxon>Herpotrichiellaceae</taxon>
        <taxon>Exophiala</taxon>
    </lineage>
</organism>
<dbReference type="OrthoDB" id="2349068at2759"/>
<evidence type="ECO:0000256" key="1">
    <source>
        <dbReference type="ARBA" id="ARBA00022630"/>
    </source>
</evidence>
<dbReference type="PANTHER" id="PTHR32332:SF34">
    <property type="entry name" value="2-NITROPROPANE DIOXYGENASE FAMILY, PUTATIVE-RELATED"/>
    <property type="match status" value="1"/>
</dbReference>
<dbReference type="EMBL" id="KN847317">
    <property type="protein sequence ID" value="KIW62066.1"/>
    <property type="molecule type" value="Genomic_DNA"/>
</dbReference>
<keyword evidence="2" id="KW-0288">FMN</keyword>
<dbReference type="AlphaFoldDB" id="A0A0D2CAR7"/>
<dbReference type="HOGENOM" id="CLU_038732_9_0_1"/>
<dbReference type="InterPro" id="IPR013785">
    <property type="entry name" value="Aldolase_TIM"/>
</dbReference>
<sequence>MAQNIFHTNYPWTSPNAPFVVSAPMMKITLGRHAVSVSASGGMGFLAGGFDLTPLAKDLAEAAEFTESENIPLHDGMLPIGVGFQNWGSDLQLALEAIKKHPVAAVWFFAPKQLSDLLEWAQEIRAATKNKTKIWVQIGTVAEAMEVAKTTKPDVLVVQGADSGGHGLAQRASLMTLLPEVVDALAEERIDIPIIAAGGIMDGRGAAAALALGAHGVALGTRFLAAREAVIAKGYQDEVLRVTDGGVSTVSSTVYDVVRGIHGWPQAYNGRGVVNRTYQDAKHGMSTEENVELYKQAMQQGDSGWGPEGRMTTYAGTGIGLVREVMAASEIVRSVQQETVQVLKKSAARYSS</sequence>
<dbReference type="GeneID" id="25324025"/>
<evidence type="ECO:0000313" key="5">
    <source>
        <dbReference type="Proteomes" id="UP000054342"/>
    </source>
</evidence>
<dbReference type="RefSeq" id="XP_013322650.1">
    <property type="nucleotide sequence ID" value="XM_013467196.1"/>
</dbReference>
<keyword evidence="3" id="KW-0560">Oxidoreductase</keyword>
<name>A0A0D2CAR7_9EURO</name>
<proteinExistence type="predicted"/>
<dbReference type="Proteomes" id="UP000054342">
    <property type="component" value="Unassembled WGS sequence"/>
</dbReference>
<dbReference type="GO" id="GO:0018580">
    <property type="term" value="F:nitronate monooxygenase activity"/>
    <property type="evidence" value="ECO:0007669"/>
    <property type="project" value="InterPro"/>
</dbReference>
<keyword evidence="1" id="KW-0285">Flavoprotein</keyword>
<keyword evidence="5" id="KW-1185">Reference proteome</keyword>
<accession>A0A0D2CAR7</accession>
<dbReference type="InterPro" id="IPR004136">
    <property type="entry name" value="NMO"/>
</dbReference>
<dbReference type="CDD" id="cd04730">
    <property type="entry name" value="NPD_like"/>
    <property type="match status" value="1"/>
</dbReference>
<dbReference type="SUPFAM" id="SSF51412">
    <property type="entry name" value="Inosine monophosphate dehydrogenase (IMPDH)"/>
    <property type="match status" value="1"/>
</dbReference>
<dbReference type="Pfam" id="PF03060">
    <property type="entry name" value="NMO"/>
    <property type="match status" value="1"/>
</dbReference>
<dbReference type="STRING" id="348802.A0A0D2CAR7"/>